<organism evidence="2">
    <name type="scientific">Lygus hesperus</name>
    <name type="common">Western plant bug</name>
    <dbReference type="NCBI Taxonomy" id="30085"/>
    <lineage>
        <taxon>Eukaryota</taxon>
        <taxon>Metazoa</taxon>
        <taxon>Ecdysozoa</taxon>
        <taxon>Arthropoda</taxon>
        <taxon>Hexapoda</taxon>
        <taxon>Insecta</taxon>
        <taxon>Pterygota</taxon>
        <taxon>Neoptera</taxon>
        <taxon>Paraneoptera</taxon>
        <taxon>Hemiptera</taxon>
        <taxon>Heteroptera</taxon>
        <taxon>Panheteroptera</taxon>
        <taxon>Cimicomorpha</taxon>
        <taxon>Miridae</taxon>
        <taxon>Mirini</taxon>
        <taxon>Lygus</taxon>
    </lineage>
</organism>
<sequence>MTQNNLQTVTQTPELPVHCGTNDAADSMSKVICQAPEMSSNNNNRNGNDNNTSWRKSTEHEQDGEGLCKKSLQHNFIAPVRNSQTSVLPFSLMTHPTPNTLAPLSPLPPPPCPLTSLPPLVPAHLSLSSFSSSSPSHPLHACYMSQRSAPL</sequence>
<name>A0A146L5L8_LYGHE</name>
<proteinExistence type="predicted"/>
<feature type="compositionally biased region" description="Basic and acidic residues" evidence="1">
    <location>
        <begin position="56"/>
        <end position="67"/>
    </location>
</feature>
<gene>
    <name evidence="2" type="ORF">g.3744</name>
</gene>
<accession>A0A146L5L8</accession>
<feature type="compositionally biased region" description="Low complexity" evidence="1">
    <location>
        <begin position="41"/>
        <end position="51"/>
    </location>
</feature>
<dbReference type="EMBL" id="GDHC01014911">
    <property type="protein sequence ID" value="JAQ03718.1"/>
    <property type="molecule type" value="Transcribed_RNA"/>
</dbReference>
<reference evidence="2" key="1">
    <citation type="journal article" date="2016" name="Gigascience">
        <title>De novo construction of an expanded transcriptome assembly for the western tarnished plant bug, Lygus hesperus.</title>
        <authorList>
            <person name="Tassone E.E."/>
            <person name="Geib S.M."/>
            <person name="Hall B."/>
            <person name="Fabrick J.A."/>
            <person name="Brent C.S."/>
            <person name="Hull J.J."/>
        </authorList>
    </citation>
    <scope>NUCLEOTIDE SEQUENCE</scope>
</reference>
<dbReference type="AlphaFoldDB" id="A0A146L5L8"/>
<evidence type="ECO:0000313" key="2">
    <source>
        <dbReference type="EMBL" id="JAQ03718.1"/>
    </source>
</evidence>
<evidence type="ECO:0000256" key="1">
    <source>
        <dbReference type="SAM" id="MobiDB-lite"/>
    </source>
</evidence>
<protein>
    <submittedName>
        <fullName evidence="2">Uncharacterized protein</fullName>
    </submittedName>
</protein>
<feature type="region of interest" description="Disordered" evidence="1">
    <location>
        <begin position="36"/>
        <end position="67"/>
    </location>
</feature>